<geneLocation type="plasmid" evidence="3">
    <name>pmppla107</name>
</geneLocation>
<name>A0AAD0PX58_PSEAV</name>
<evidence type="ECO:0000313" key="2">
    <source>
        <dbReference type="EMBL" id="AXH60363.1"/>
    </source>
</evidence>
<gene>
    <name evidence="2" type="ORF">PLA107_034910</name>
</gene>
<keyword evidence="1" id="KW-0812">Transmembrane</keyword>
<dbReference type="AlphaFoldDB" id="A0AAD0PX58"/>
<keyword evidence="1" id="KW-1133">Transmembrane helix</keyword>
<dbReference type="GeneID" id="39473943"/>
<organism evidence="2 3">
    <name type="scientific">Pseudomonas amygdali pv. lachrymans str. M301315</name>
    <dbReference type="NCBI Taxonomy" id="629260"/>
    <lineage>
        <taxon>Bacteria</taxon>
        <taxon>Pseudomonadati</taxon>
        <taxon>Pseudomonadota</taxon>
        <taxon>Gammaproteobacteria</taxon>
        <taxon>Pseudomonadales</taxon>
        <taxon>Pseudomonadaceae</taxon>
        <taxon>Pseudomonas</taxon>
        <taxon>Pseudomonas amygdali</taxon>
    </lineage>
</organism>
<dbReference type="RefSeq" id="WP_005742488.1">
    <property type="nucleotide sequence ID" value="NZ_CP031226.1"/>
</dbReference>
<keyword evidence="2" id="KW-0614">Plasmid</keyword>
<protein>
    <submittedName>
        <fullName evidence="2">Uncharacterized protein</fullName>
    </submittedName>
</protein>
<reference evidence="2 3" key="1">
    <citation type="journal article" date="2011" name="PLoS Pathog.">
        <title>Dynamic evolution of pathogenicity revealed by sequencing and comparative genomics of 19 Pseudomonas syringae isolates.</title>
        <authorList>
            <person name="Baltrus D.A."/>
            <person name="Nishimura M.T."/>
            <person name="Romanchuk A."/>
            <person name="Chang J.H."/>
            <person name="Mukhtar M.S."/>
            <person name="Cherkis K."/>
            <person name="Roach J."/>
            <person name="Grant S.R."/>
            <person name="Jones C.D."/>
            <person name="Dangl J.L."/>
        </authorList>
    </citation>
    <scope>NUCLEOTIDE SEQUENCE [LARGE SCALE GENOMIC DNA]</scope>
    <source>
        <strain evidence="2 3">M301315</strain>
    </source>
</reference>
<dbReference type="Proteomes" id="UP000006426">
    <property type="component" value="Plasmid pmppla107"/>
</dbReference>
<feature type="transmembrane region" description="Helical" evidence="1">
    <location>
        <begin position="62"/>
        <end position="80"/>
    </location>
</feature>
<keyword evidence="1" id="KW-0472">Membrane</keyword>
<evidence type="ECO:0000256" key="1">
    <source>
        <dbReference type="SAM" id="Phobius"/>
    </source>
</evidence>
<proteinExistence type="predicted"/>
<dbReference type="EMBL" id="CP031226">
    <property type="protein sequence ID" value="AXH60363.1"/>
    <property type="molecule type" value="Genomic_DNA"/>
</dbReference>
<evidence type="ECO:0000313" key="3">
    <source>
        <dbReference type="Proteomes" id="UP000006426"/>
    </source>
</evidence>
<sequence length="84" mass="9418">MALAQRYYEALLLCDQLERRGLVNLIMPESNLLLSNKLQGAQRRNAIEAINVYVRAYRLINGARYGVAAIAIAIGIKLLFKLLS</sequence>
<accession>A0AAD0PX58</accession>